<dbReference type="Pfam" id="PF18903">
    <property type="entry name" value="DUF5659"/>
    <property type="match status" value="1"/>
</dbReference>
<organism evidence="3 4">
    <name type="scientific">Candidatus Daviesbacteria bacterium GW2011_GWA1_42_6</name>
    <dbReference type="NCBI Taxonomy" id="1618420"/>
    <lineage>
        <taxon>Bacteria</taxon>
        <taxon>Candidatus Daviesiibacteriota</taxon>
    </lineage>
</organism>
<evidence type="ECO:0000259" key="2">
    <source>
        <dbReference type="Pfam" id="PF18903"/>
    </source>
</evidence>
<sequence>MRIQKENKLYRSSSFYAVAFLILHGFELVGVESSPDSHRSVFVLKDSPDRQKLLQVFNFAEENSPDLLVDFRRVISVVKNLKEKLYQEKV</sequence>
<keyword evidence="1" id="KW-1133">Transmembrane helix</keyword>
<dbReference type="Proteomes" id="UP000034135">
    <property type="component" value="Unassembled WGS sequence"/>
</dbReference>
<accession>A0A0G1ASF6</accession>
<keyword evidence="1" id="KW-0472">Membrane</keyword>
<dbReference type="InterPro" id="IPR043718">
    <property type="entry name" value="DUF5659"/>
</dbReference>
<protein>
    <recommendedName>
        <fullName evidence="2">DUF5659 domain-containing protein</fullName>
    </recommendedName>
</protein>
<evidence type="ECO:0000256" key="1">
    <source>
        <dbReference type="SAM" id="Phobius"/>
    </source>
</evidence>
<dbReference type="EMBL" id="LCEB01000042">
    <property type="protein sequence ID" value="KKS63957.1"/>
    <property type="molecule type" value="Genomic_DNA"/>
</dbReference>
<proteinExistence type="predicted"/>
<comment type="caution">
    <text evidence="3">The sequence shown here is derived from an EMBL/GenBank/DDBJ whole genome shotgun (WGS) entry which is preliminary data.</text>
</comment>
<feature type="transmembrane region" description="Helical" evidence="1">
    <location>
        <begin position="12"/>
        <end position="31"/>
    </location>
</feature>
<gene>
    <name evidence="3" type="ORF">UV33_C0042G0007</name>
</gene>
<evidence type="ECO:0000313" key="3">
    <source>
        <dbReference type="EMBL" id="KKS63957.1"/>
    </source>
</evidence>
<evidence type="ECO:0000313" key="4">
    <source>
        <dbReference type="Proteomes" id="UP000034135"/>
    </source>
</evidence>
<dbReference type="AlphaFoldDB" id="A0A0G1ASF6"/>
<reference evidence="3 4" key="1">
    <citation type="journal article" date="2015" name="Nature">
        <title>rRNA introns, odd ribosomes, and small enigmatic genomes across a large radiation of phyla.</title>
        <authorList>
            <person name="Brown C.T."/>
            <person name="Hug L.A."/>
            <person name="Thomas B.C."/>
            <person name="Sharon I."/>
            <person name="Castelle C.J."/>
            <person name="Singh A."/>
            <person name="Wilkins M.J."/>
            <person name="Williams K.H."/>
            <person name="Banfield J.F."/>
        </authorList>
    </citation>
    <scope>NUCLEOTIDE SEQUENCE [LARGE SCALE GENOMIC DNA]</scope>
</reference>
<name>A0A0G1ASF6_9BACT</name>
<feature type="domain" description="DUF5659" evidence="2">
    <location>
        <begin position="7"/>
        <end position="86"/>
    </location>
</feature>
<keyword evidence="1" id="KW-0812">Transmembrane</keyword>